<dbReference type="GO" id="GO:0120147">
    <property type="term" value="F:formylglycine-generating oxidase activity"/>
    <property type="evidence" value="ECO:0007669"/>
    <property type="project" value="TreeGrafter"/>
</dbReference>
<dbReference type="InterPro" id="IPR005532">
    <property type="entry name" value="SUMF_dom"/>
</dbReference>
<keyword evidence="1" id="KW-0175">Coiled coil</keyword>
<dbReference type="InterPro" id="IPR016187">
    <property type="entry name" value="CTDL_fold"/>
</dbReference>
<evidence type="ECO:0000256" key="2">
    <source>
        <dbReference type="SAM" id="SignalP"/>
    </source>
</evidence>
<dbReference type="PANTHER" id="PTHR23150">
    <property type="entry name" value="SULFATASE MODIFYING FACTOR 1, 2"/>
    <property type="match status" value="1"/>
</dbReference>
<reference evidence="5 6" key="1">
    <citation type="journal article" date="2012" name="J. Bacteriol.">
        <title>Genome Sequence of Idiomarina xiamenensis Type Strain 10-D-4.</title>
        <authorList>
            <person name="Lai Q."/>
            <person name="Wang L."/>
            <person name="Wang W."/>
            <person name="Shao Z."/>
        </authorList>
    </citation>
    <scope>NUCLEOTIDE SEQUENCE [LARGE SCALE GENOMIC DNA]</scope>
    <source>
        <strain evidence="5 6">10-D-4</strain>
    </source>
</reference>
<dbReference type="Pfam" id="PF08308">
    <property type="entry name" value="PEGA"/>
    <property type="match status" value="1"/>
</dbReference>
<dbReference type="PATRIC" id="fig|740709.3.peg.722"/>
<dbReference type="AlphaFoldDB" id="K2L6H7"/>
<dbReference type="InterPro" id="IPR051043">
    <property type="entry name" value="Sulfatase_Mod_Factor_Kinase"/>
</dbReference>
<dbReference type="STRING" id="740709.A10D4_03585"/>
<dbReference type="Gene3D" id="3.90.1580.10">
    <property type="entry name" value="paralog of FGE (formylglycine-generating enzyme)"/>
    <property type="match status" value="1"/>
</dbReference>
<proteinExistence type="predicted"/>
<dbReference type="EMBL" id="AMRG01000003">
    <property type="protein sequence ID" value="EKE85395.1"/>
    <property type="molecule type" value="Genomic_DNA"/>
</dbReference>
<dbReference type="eggNOG" id="COG4372">
    <property type="taxonomic scope" value="Bacteria"/>
</dbReference>
<comment type="caution">
    <text evidence="5">The sequence shown here is derived from an EMBL/GenBank/DDBJ whole genome shotgun (WGS) entry which is preliminary data.</text>
</comment>
<evidence type="ECO:0008006" key="7">
    <source>
        <dbReference type="Google" id="ProtNLM"/>
    </source>
</evidence>
<feature type="chain" id="PRO_5003862895" description="Sulfatase modifying factor 1" evidence="2">
    <location>
        <begin position="23"/>
        <end position="620"/>
    </location>
</feature>
<dbReference type="InterPro" id="IPR042095">
    <property type="entry name" value="SUMF_sf"/>
</dbReference>
<dbReference type="InterPro" id="IPR013229">
    <property type="entry name" value="PEGA"/>
</dbReference>
<evidence type="ECO:0000256" key="1">
    <source>
        <dbReference type="SAM" id="Coils"/>
    </source>
</evidence>
<dbReference type="Pfam" id="PF03781">
    <property type="entry name" value="FGE-sulfatase"/>
    <property type="match status" value="1"/>
</dbReference>
<dbReference type="Proteomes" id="UP000014115">
    <property type="component" value="Unassembled WGS sequence"/>
</dbReference>
<feature type="signal peptide" evidence="2">
    <location>
        <begin position="1"/>
        <end position="22"/>
    </location>
</feature>
<feature type="coiled-coil region" evidence="1">
    <location>
        <begin position="27"/>
        <end position="82"/>
    </location>
</feature>
<gene>
    <name evidence="5" type="ORF">A10D4_03585</name>
</gene>
<sequence length="620" mass="68990">MRLARLALLVTTTLTMANAALAAEPTVEEISNQISTLQSQYENFSDNVDSLVREEQQLREQLQSLRKRSDELEAARKAALEEMNNRYQLLIEDPSVDISSAQQSYQQAVAAHQQNKEDIKTQVQLVNAKKAEVERVRLSKHSLINEIEILKEKRTTARIDRLRDEFNQTGTLEVSQSIVCDRQETLSQCETRGKLLAKQKASKDYLNQLFDSLSEAEVARKNQEKASPNVQILGSKVVSNGFSGQGNYGVKLAVELRGQLQETQACSLLDVDLRYCAEGSLGKAEATGDQNQPIDSSVMHRLTVRSNVYDDEVFIDGVSYGSTPLEVMLPAGEHEVEIGKFGYESYVDQLLLKDATSVRAELSRSSYSFTKGEKIQDILFRDVRGPELVVVPSGKFKMGDLTGNGLPNERPAETRSIDASFGISDTEITVDAFRQFVNQTAYVTDAEKGNGCAVFEGGEPIFKAKLNWREPGFTQADNAPVVCVSYADAQAYVTWLTETSGYKYRLPTEVQWEYAARAGTESDFWWGDNVGIDKANCRACGSAWSGRSTAPVGAFKRNPWGLFDTVGNAWEWTTDSERDAAVVRGGAWNFAPSLARVSTRMELPKDFRSNYVGFRVIRAQ</sequence>
<keyword evidence="2" id="KW-0732">Signal</keyword>
<protein>
    <recommendedName>
        <fullName evidence="7">Sulfatase modifying factor 1</fullName>
    </recommendedName>
</protein>
<accession>K2L6H7</accession>
<dbReference type="SUPFAM" id="SSF56436">
    <property type="entry name" value="C-type lectin-like"/>
    <property type="match status" value="1"/>
</dbReference>
<evidence type="ECO:0000259" key="4">
    <source>
        <dbReference type="Pfam" id="PF08308"/>
    </source>
</evidence>
<dbReference type="eggNOG" id="COG1262">
    <property type="taxonomic scope" value="Bacteria"/>
</dbReference>
<evidence type="ECO:0000313" key="5">
    <source>
        <dbReference type="EMBL" id="EKE85395.1"/>
    </source>
</evidence>
<dbReference type="PANTHER" id="PTHR23150:SF19">
    <property type="entry name" value="FORMYLGLYCINE-GENERATING ENZYME"/>
    <property type="match status" value="1"/>
</dbReference>
<feature type="domain" description="Sulfatase-modifying factor enzyme-like" evidence="3">
    <location>
        <begin position="385"/>
        <end position="618"/>
    </location>
</feature>
<evidence type="ECO:0000259" key="3">
    <source>
        <dbReference type="Pfam" id="PF03781"/>
    </source>
</evidence>
<name>K2L6H7_9GAMM</name>
<feature type="domain" description="PEGA" evidence="4">
    <location>
        <begin position="301"/>
        <end position="362"/>
    </location>
</feature>
<organism evidence="5 6">
    <name type="scientific">Idiomarina xiamenensis 10-D-4</name>
    <dbReference type="NCBI Taxonomy" id="740709"/>
    <lineage>
        <taxon>Bacteria</taxon>
        <taxon>Pseudomonadati</taxon>
        <taxon>Pseudomonadota</taxon>
        <taxon>Gammaproteobacteria</taxon>
        <taxon>Alteromonadales</taxon>
        <taxon>Idiomarinaceae</taxon>
        <taxon>Idiomarina</taxon>
    </lineage>
</organism>
<keyword evidence="6" id="KW-1185">Reference proteome</keyword>
<evidence type="ECO:0000313" key="6">
    <source>
        <dbReference type="Proteomes" id="UP000014115"/>
    </source>
</evidence>